<dbReference type="FunFam" id="2.90.10.10:FF:000009">
    <property type="entry name" value="Receptor-like serine/threonine-protein kinase SD1-8"/>
    <property type="match status" value="1"/>
</dbReference>
<dbReference type="Pfam" id="PF00954">
    <property type="entry name" value="S_locus_glycop"/>
    <property type="match status" value="1"/>
</dbReference>
<comment type="subcellular location">
    <subcellularLocation>
        <location evidence="2">Cell membrane</location>
        <topology evidence="2">Single-pass type I membrane protein</topology>
    </subcellularLocation>
</comment>
<evidence type="ECO:0000256" key="17">
    <source>
        <dbReference type="ARBA" id="ARBA00023170"/>
    </source>
</evidence>
<dbReference type="GO" id="GO:0030246">
    <property type="term" value="F:carbohydrate binding"/>
    <property type="evidence" value="ECO:0007669"/>
    <property type="project" value="UniProtKB-KW"/>
</dbReference>
<dbReference type="GO" id="GO:0005886">
    <property type="term" value="C:plasma membrane"/>
    <property type="evidence" value="ECO:0007669"/>
    <property type="project" value="UniProtKB-SubCell"/>
</dbReference>
<dbReference type="CDD" id="cd01098">
    <property type="entry name" value="PAN_AP_plant"/>
    <property type="match status" value="1"/>
</dbReference>
<evidence type="ECO:0000259" key="22">
    <source>
        <dbReference type="PROSITE" id="PS50927"/>
    </source>
</evidence>
<keyword evidence="4" id="KW-1003">Cell membrane</keyword>
<keyword evidence="14" id="KW-1133">Transmembrane helix</keyword>
<dbReference type="Proteomes" id="UP000188268">
    <property type="component" value="Unassembled WGS sequence"/>
</dbReference>
<dbReference type="STRING" id="210143.A0A1R3I248"/>
<feature type="domain" description="Bulb-type lectin" evidence="22">
    <location>
        <begin position="21"/>
        <end position="146"/>
    </location>
</feature>
<keyword evidence="8" id="KW-0812">Transmembrane</keyword>
<dbReference type="SUPFAM" id="SSF51110">
    <property type="entry name" value="alpha-D-mannose-specific plant lectins"/>
    <property type="match status" value="1"/>
</dbReference>
<comment type="catalytic activity">
    <reaction evidence="19">
        <text>L-threonyl-[protein] + ATP = O-phospho-L-threonyl-[protein] + ADP + H(+)</text>
        <dbReference type="Rhea" id="RHEA:46608"/>
        <dbReference type="Rhea" id="RHEA-COMP:11060"/>
        <dbReference type="Rhea" id="RHEA-COMP:11605"/>
        <dbReference type="ChEBI" id="CHEBI:15378"/>
        <dbReference type="ChEBI" id="CHEBI:30013"/>
        <dbReference type="ChEBI" id="CHEBI:30616"/>
        <dbReference type="ChEBI" id="CHEBI:61977"/>
        <dbReference type="ChEBI" id="CHEBI:456216"/>
        <dbReference type="EC" id="2.7.11.1"/>
    </reaction>
</comment>
<evidence type="ECO:0000256" key="20">
    <source>
        <dbReference type="ARBA" id="ARBA00048679"/>
    </source>
</evidence>
<dbReference type="PIRSF" id="PIRSF002686">
    <property type="entry name" value="SLG"/>
    <property type="match status" value="1"/>
</dbReference>
<dbReference type="SMART" id="SM00108">
    <property type="entry name" value="B_lectin"/>
    <property type="match status" value="1"/>
</dbReference>
<feature type="signal peptide" evidence="21">
    <location>
        <begin position="1"/>
        <end position="20"/>
    </location>
</feature>
<dbReference type="CDD" id="cd00028">
    <property type="entry name" value="B_lectin"/>
    <property type="match status" value="1"/>
</dbReference>
<protein>
    <recommendedName>
        <fullName evidence="3">non-specific serine/threonine protein kinase</fullName>
        <ecNumber evidence="3">2.7.11.1</ecNumber>
    </recommendedName>
</protein>
<comment type="function">
    <text evidence="1">Involved in sporophytic self-incompatibility system (the inability of flowering plants to achieve self-fertilization).</text>
</comment>
<dbReference type="OrthoDB" id="1934880at2759"/>
<evidence type="ECO:0000256" key="14">
    <source>
        <dbReference type="ARBA" id="ARBA00022989"/>
    </source>
</evidence>
<evidence type="ECO:0000256" key="3">
    <source>
        <dbReference type="ARBA" id="ARBA00012513"/>
    </source>
</evidence>
<dbReference type="GO" id="GO:0048544">
    <property type="term" value="P:recognition of pollen"/>
    <property type="evidence" value="ECO:0007669"/>
    <property type="project" value="InterPro"/>
</dbReference>
<keyword evidence="13" id="KW-0067">ATP-binding</keyword>
<evidence type="ECO:0000259" key="23">
    <source>
        <dbReference type="PROSITE" id="PS50948"/>
    </source>
</evidence>
<evidence type="ECO:0000256" key="1">
    <source>
        <dbReference type="ARBA" id="ARBA00003061"/>
    </source>
</evidence>
<keyword evidence="12" id="KW-0418">Kinase</keyword>
<dbReference type="Pfam" id="PF08276">
    <property type="entry name" value="PAN_2"/>
    <property type="match status" value="1"/>
</dbReference>
<dbReference type="PANTHER" id="PTHR32444:SF250">
    <property type="entry name" value="NON-SPECIFIC SERINE_THREONINE PROTEIN KINASE"/>
    <property type="match status" value="1"/>
</dbReference>
<comment type="caution">
    <text evidence="24">The sequence shown here is derived from an EMBL/GenBank/DDBJ whole genome shotgun (WGS) entry which is preliminary data.</text>
</comment>
<dbReference type="Gramene" id="OMO76664">
    <property type="protein sequence ID" value="OMO76664"/>
    <property type="gene ID" value="CCACVL1_15523"/>
</dbReference>
<organism evidence="24 25">
    <name type="scientific">Corchorus capsularis</name>
    <name type="common">Jute</name>
    <dbReference type="NCBI Taxonomy" id="210143"/>
    <lineage>
        <taxon>Eukaryota</taxon>
        <taxon>Viridiplantae</taxon>
        <taxon>Streptophyta</taxon>
        <taxon>Embryophyta</taxon>
        <taxon>Tracheophyta</taxon>
        <taxon>Spermatophyta</taxon>
        <taxon>Magnoliopsida</taxon>
        <taxon>eudicotyledons</taxon>
        <taxon>Gunneridae</taxon>
        <taxon>Pentapetalae</taxon>
        <taxon>rosids</taxon>
        <taxon>malvids</taxon>
        <taxon>Malvales</taxon>
        <taxon>Malvaceae</taxon>
        <taxon>Grewioideae</taxon>
        <taxon>Apeibeae</taxon>
        <taxon>Corchorus</taxon>
    </lineage>
</organism>
<evidence type="ECO:0000256" key="11">
    <source>
        <dbReference type="ARBA" id="ARBA00022741"/>
    </source>
</evidence>
<name>A0A1R3I248_COCAP</name>
<dbReference type="OMA" id="WVPWGIV"/>
<dbReference type="PANTHER" id="PTHR32444">
    <property type="entry name" value="BULB-TYPE LECTIN DOMAIN-CONTAINING PROTEIN"/>
    <property type="match status" value="1"/>
</dbReference>
<evidence type="ECO:0000256" key="10">
    <source>
        <dbReference type="ARBA" id="ARBA00022734"/>
    </source>
</evidence>
<keyword evidence="9 21" id="KW-0732">Signal</keyword>
<dbReference type="EC" id="2.7.11.1" evidence="3"/>
<dbReference type="EMBL" id="AWWV01010861">
    <property type="protein sequence ID" value="OMO76664.1"/>
    <property type="molecule type" value="Genomic_DNA"/>
</dbReference>
<dbReference type="GO" id="GO:0005524">
    <property type="term" value="F:ATP binding"/>
    <property type="evidence" value="ECO:0007669"/>
    <property type="project" value="UniProtKB-KW"/>
</dbReference>
<evidence type="ECO:0000256" key="9">
    <source>
        <dbReference type="ARBA" id="ARBA00022729"/>
    </source>
</evidence>
<keyword evidence="15" id="KW-0472">Membrane</keyword>
<evidence type="ECO:0000313" key="25">
    <source>
        <dbReference type="Proteomes" id="UP000188268"/>
    </source>
</evidence>
<keyword evidence="7" id="KW-0808">Transferase</keyword>
<evidence type="ECO:0000256" key="19">
    <source>
        <dbReference type="ARBA" id="ARBA00047899"/>
    </source>
</evidence>
<evidence type="ECO:0000256" key="4">
    <source>
        <dbReference type="ARBA" id="ARBA00022475"/>
    </source>
</evidence>
<reference evidence="24 25" key="1">
    <citation type="submission" date="2013-09" db="EMBL/GenBank/DDBJ databases">
        <title>Corchorus capsularis genome sequencing.</title>
        <authorList>
            <person name="Alam M."/>
            <person name="Haque M.S."/>
            <person name="Islam M.S."/>
            <person name="Emdad E.M."/>
            <person name="Islam M.M."/>
            <person name="Ahmed B."/>
            <person name="Halim A."/>
            <person name="Hossen Q.M.M."/>
            <person name="Hossain M.Z."/>
            <person name="Ahmed R."/>
            <person name="Khan M.M."/>
            <person name="Islam R."/>
            <person name="Rashid M.M."/>
            <person name="Khan S.A."/>
            <person name="Rahman M.S."/>
            <person name="Alam M."/>
        </authorList>
    </citation>
    <scope>NUCLEOTIDE SEQUENCE [LARGE SCALE GENOMIC DNA]</scope>
    <source>
        <strain evidence="25">cv. CVL-1</strain>
        <tissue evidence="24">Whole seedling</tissue>
    </source>
</reference>
<dbReference type="Pfam" id="PF01453">
    <property type="entry name" value="B_lectin"/>
    <property type="match status" value="1"/>
</dbReference>
<keyword evidence="25" id="KW-1185">Reference proteome</keyword>
<comment type="catalytic activity">
    <reaction evidence="20">
        <text>L-seryl-[protein] + ATP = O-phospho-L-seryl-[protein] + ADP + H(+)</text>
        <dbReference type="Rhea" id="RHEA:17989"/>
        <dbReference type="Rhea" id="RHEA-COMP:9863"/>
        <dbReference type="Rhea" id="RHEA-COMP:11604"/>
        <dbReference type="ChEBI" id="CHEBI:15378"/>
        <dbReference type="ChEBI" id="CHEBI:29999"/>
        <dbReference type="ChEBI" id="CHEBI:30616"/>
        <dbReference type="ChEBI" id="CHEBI:83421"/>
        <dbReference type="ChEBI" id="CHEBI:456216"/>
        <dbReference type="EC" id="2.7.11.1"/>
    </reaction>
</comment>
<evidence type="ECO:0000256" key="6">
    <source>
        <dbReference type="ARBA" id="ARBA00022553"/>
    </source>
</evidence>
<feature type="chain" id="PRO_5011983333" description="non-specific serine/threonine protein kinase" evidence="21">
    <location>
        <begin position="21"/>
        <end position="435"/>
    </location>
</feature>
<dbReference type="InterPro" id="IPR001480">
    <property type="entry name" value="Bulb-type_lectin_dom"/>
</dbReference>
<evidence type="ECO:0000256" key="2">
    <source>
        <dbReference type="ARBA" id="ARBA00004251"/>
    </source>
</evidence>
<keyword evidence="6" id="KW-0597">Phosphoprotein</keyword>
<dbReference type="Gene3D" id="2.90.10.10">
    <property type="entry name" value="Bulb-type lectin domain"/>
    <property type="match status" value="1"/>
</dbReference>
<dbReference type="InterPro" id="IPR036426">
    <property type="entry name" value="Bulb-type_lectin_dom_sf"/>
</dbReference>
<feature type="domain" description="Apple" evidence="23">
    <location>
        <begin position="339"/>
        <end position="424"/>
    </location>
</feature>
<evidence type="ECO:0000313" key="24">
    <source>
        <dbReference type="EMBL" id="OMO76664.1"/>
    </source>
</evidence>
<dbReference type="InterPro" id="IPR003609">
    <property type="entry name" value="Pan_app"/>
</dbReference>
<evidence type="ECO:0000256" key="21">
    <source>
        <dbReference type="SAM" id="SignalP"/>
    </source>
</evidence>
<keyword evidence="17" id="KW-0675">Receptor</keyword>
<keyword evidence="5" id="KW-0723">Serine/threonine-protein kinase</keyword>
<dbReference type="InterPro" id="IPR035446">
    <property type="entry name" value="SLSG/EP1"/>
</dbReference>
<evidence type="ECO:0000256" key="16">
    <source>
        <dbReference type="ARBA" id="ARBA00023157"/>
    </source>
</evidence>
<dbReference type="InterPro" id="IPR000858">
    <property type="entry name" value="S_locus_glycoprot_dom"/>
</dbReference>
<evidence type="ECO:0000256" key="7">
    <source>
        <dbReference type="ARBA" id="ARBA00022679"/>
    </source>
</evidence>
<evidence type="ECO:0000256" key="13">
    <source>
        <dbReference type="ARBA" id="ARBA00022840"/>
    </source>
</evidence>
<evidence type="ECO:0000256" key="8">
    <source>
        <dbReference type="ARBA" id="ARBA00022692"/>
    </source>
</evidence>
<keyword evidence="18" id="KW-0325">Glycoprotein</keyword>
<dbReference type="PROSITE" id="PS50927">
    <property type="entry name" value="BULB_LECTIN"/>
    <property type="match status" value="1"/>
</dbReference>
<keyword evidence="16" id="KW-1015">Disulfide bond</keyword>
<evidence type="ECO:0000256" key="5">
    <source>
        <dbReference type="ARBA" id="ARBA00022527"/>
    </source>
</evidence>
<evidence type="ECO:0000256" key="15">
    <source>
        <dbReference type="ARBA" id="ARBA00023136"/>
    </source>
</evidence>
<evidence type="ECO:0000256" key="12">
    <source>
        <dbReference type="ARBA" id="ARBA00022777"/>
    </source>
</evidence>
<sequence length="435" mass="48975">MLFPMTLLFNLLLLSHNCTAANNITLSRPLSQDQILTSAGQFFELGFFQPNNFSANHQYLGIWYKGLFPRRIVWVANREKPVTQSSAANLTIGSDGNLKLLDGNQDTLWSTNVSVPSNSSAKAVLLDNGNFQLKDSLTGANFWQSFEHPSDTLLLGGSIGYNFKTRERRELISWKSDNDPSPGNFAVGLEDFPVQTFIWKNDLPYWRSGPWDKSRFIGIWQMDSSSTSFFTVGGDLQQGQVYLYTNPINQSETDNIFITPAGTLQWVFWDLEGGQGWSVVWEAPQGPCDFYGVCGPFGVCNSSKSPICSCLRGYIPKSDEEWSRGNWTGGCVRRSKLLCETNASSIKFTNNGTDRFWKLEHMKLPDLSDYLDIPDDSCEDWCVSNCSCKAYAIVYGIGCLVWTKDIIDLQYFLDDGEALFLRLSHTEFGKIIITF</sequence>
<gene>
    <name evidence="24" type="ORF">CCACVL1_15523</name>
</gene>
<keyword evidence="11" id="KW-0547">Nucleotide-binding</keyword>
<proteinExistence type="predicted"/>
<accession>A0A1R3I248</accession>
<evidence type="ECO:0000256" key="18">
    <source>
        <dbReference type="ARBA" id="ARBA00023180"/>
    </source>
</evidence>
<dbReference type="AlphaFoldDB" id="A0A1R3I248"/>
<keyword evidence="10" id="KW-0430">Lectin</keyword>
<dbReference type="PROSITE" id="PS50948">
    <property type="entry name" value="PAN"/>
    <property type="match status" value="1"/>
</dbReference>
<dbReference type="GO" id="GO:0004674">
    <property type="term" value="F:protein serine/threonine kinase activity"/>
    <property type="evidence" value="ECO:0007669"/>
    <property type="project" value="UniProtKB-KW"/>
</dbReference>